<name>A0A975IUE5_9CAUL</name>
<dbReference type="RefSeq" id="WP_211937773.1">
    <property type="nucleotide sequence ID" value="NZ_CP073078.1"/>
</dbReference>
<keyword evidence="4" id="KW-1185">Reference proteome</keyword>
<keyword evidence="2" id="KW-0732">Signal</keyword>
<evidence type="ECO:0000256" key="1">
    <source>
        <dbReference type="SAM" id="MobiDB-lite"/>
    </source>
</evidence>
<reference evidence="3" key="1">
    <citation type="submission" date="2021-04" db="EMBL/GenBank/DDBJ databases">
        <title>The complete genome sequence of Caulobacter sp. S6.</title>
        <authorList>
            <person name="Tang Y."/>
            <person name="Ouyang W."/>
            <person name="Liu Q."/>
            <person name="Huang B."/>
            <person name="Guo Z."/>
            <person name="Lei P."/>
        </authorList>
    </citation>
    <scope>NUCLEOTIDE SEQUENCE</scope>
    <source>
        <strain evidence="3">S6</strain>
    </source>
</reference>
<evidence type="ECO:0000256" key="2">
    <source>
        <dbReference type="SAM" id="SignalP"/>
    </source>
</evidence>
<feature type="chain" id="PRO_5037447364" evidence="2">
    <location>
        <begin position="21"/>
        <end position="232"/>
    </location>
</feature>
<protein>
    <submittedName>
        <fullName evidence="3">Tat pathway signal sequence domain protein</fullName>
    </submittedName>
</protein>
<dbReference type="AlphaFoldDB" id="A0A975IUE5"/>
<dbReference type="KEGG" id="caul:KCG34_22185"/>
<gene>
    <name evidence="3" type="ORF">KCG34_22185</name>
</gene>
<feature type="signal peptide" evidence="2">
    <location>
        <begin position="1"/>
        <end position="20"/>
    </location>
</feature>
<evidence type="ECO:0000313" key="4">
    <source>
        <dbReference type="Proteomes" id="UP000676409"/>
    </source>
</evidence>
<organism evidence="3 4">
    <name type="scientific">Phenylobacterium montanum</name>
    <dbReference type="NCBI Taxonomy" id="2823693"/>
    <lineage>
        <taxon>Bacteria</taxon>
        <taxon>Pseudomonadati</taxon>
        <taxon>Pseudomonadota</taxon>
        <taxon>Alphaproteobacteria</taxon>
        <taxon>Caulobacterales</taxon>
        <taxon>Caulobacteraceae</taxon>
        <taxon>Phenylobacterium</taxon>
    </lineage>
</organism>
<dbReference type="Proteomes" id="UP000676409">
    <property type="component" value="Chromosome"/>
</dbReference>
<feature type="compositionally biased region" description="Gly residues" evidence="1">
    <location>
        <begin position="27"/>
        <end position="36"/>
    </location>
</feature>
<dbReference type="EMBL" id="CP073078">
    <property type="protein sequence ID" value="QUD87723.1"/>
    <property type="molecule type" value="Genomic_DNA"/>
</dbReference>
<sequence length="232" mass="24835">MRRFHILACALIAAALTVPAAPSFAQIGGGGGPGGRGQKDTSEDDAAKKKKDEEWAGPTALDLPGSKNAGPCPFVKVLYDAGRYVEFKDGKEASGSVGYTGEIQKLASGCTYKGTDPIHIEVEVLFAFGRGPQATSPTKDYRYWIAVTDRNQAVLAKEYFDIKATFPQGEDRVLMTDRINDISIPRATNVVSGGNFEVLVGFDVTPEMADFNRLGKRFRVNAGAPAQTASNP</sequence>
<evidence type="ECO:0000313" key="3">
    <source>
        <dbReference type="EMBL" id="QUD87723.1"/>
    </source>
</evidence>
<feature type="region of interest" description="Disordered" evidence="1">
    <location>
        <begin position="27"/>
        <end position="64"/>
    </location>
</feature>
<feature type="compositionally biased region" description="Basic and acidic residues" evidence="1">
    <location>
        <begin position="37"/>
        <end position="54"/>
    </location>
</feature>
<proteinExistence type="predicted"/>
<accession>A0A975IUE5</accession>